<gene>
    <name evidence="3" type="ORF">H0485_00095</name>
</gene>
<evidence type="ECO:0000259" key="2">
    <source>
        <dbReference type="Pfam" id="PF03724"/>
    </source>
</evidence>
<protein>
    <submittedName>
        <fullName evidence="3">META domain-containing protein</fullName>
    </submittedName>
</protein>
<feature type="signal peptide" evidence="1">
    <location>
        <begin position="1"/>
        <end position="22"/>
    </location>
</feature>
<dbReference type="Proteomes" id="UP001198571">
    <property type="component" value="Unassembled WGS sequence"/>
</dbReference>
<keyword evidence="1" id="KW-0732">Signal</keyword>
<comment type="caution">
    <text evidence="3">The sequence shown here is derived from an EMBL/GenBank/DDBJ whole genome shotgun (WGS) entry which is preliminary data.</text>
</comment>
<dbReference type="Gene3D" id="2.40.128.270">
    <property type="match status" value="1"/>
</dbReference>
<dbReference type="PANTHER" id="PTHR35535">
    <property type="entry name" value="HEAT SHOCK PROTEIN HSLJ"/>
    <property type="match status" value="1"/>
</dbReference>
<name>A0ABS8CG95_9RHOB</name>
<reference evidence="3 4" key="1">
    <citation type="submission" date="2020-07" db="EMBL/GenBank/DDBJ databases">
        <title>Pseudogemmobacter sp. nov., isolated from poultry manure in Taiwan.</title>
        <authorList>
            <person name="Lin S.-Y."/>
            <person name="Tang Y.-S."/>
            <person name="Young C.-C."/>
        </authorList>
    </citation>
    <scope>NUCLEOTIDE SEQUENCE [LARGE SCALE GENOMIC DNA]</scope>
    <source>
        <strain evidence="3 4">CC-YST710</strain>
    </source>
</reference>
<accession>A0ABS8CG95</accession>
<evidence type="ECO:0000313" key="4">
    <source>
        <dbReference type="Proteomes" id="UP001198571"/>
    </source>
</evidence>
<dbReference type="InterPro" id="IPR005184">
    <property type="entry name" value="DUF306_Meta_HslJ"/>
</dbReference>
<dbReference type="PANTHER" id="PTHR35535:SF2">
    <property type="entry name" value="DUF306 DOMAIN-CONTAINING PROTEIN"/>
    <property type="match status" value="1"/>
</dbReference>
<dbReference type="EMBL" id="JACDXX010000001">
    <property type="protein sequence ID" value="MCB5408404.1"/>
    <property type="molecule type" value="Genomic_DNA"/>
</dbReference>
<dbReference type="RefSeq" id="WP_226933280.1">
    <property type="nucleotide sequence ID" value="NZ_JACDXX010000001.1"/>
</dbReference>
<keyword evidence="4" id="KW-1185">Reference proteome</keyword>
<dbReference type="InterPro" id="IPR038670">
    <property type="entry name" value="HslJ-like_sf"/>
</dbReference>
<dbReference type="InterPro" id="IPR053147">
    <property type="entry name" value="Hsp_HslJ-like"/>
</dbReference>
<sequence>MRPRIFALTLAMTPLSAGTVMAITPSELPPGEWQLFSLDGAEVAYRATFFIEEDGRYSGWAPCNRYSGQNGAAWPALSFGQPAVTRMACPELAAEQDFLAALTAVRQAQSKDGRLVMRAGTGPELVFLPLPAAAPAPSPAD</sequence>
<evidence type="ECO:0000313" key="3">
    <source>
        <dbReference type="EMBL" id="MCB5408404.1"/>
    </source>
</evidence>
<feature type="domain" description="DUF306" evidence="2">
    <location>
        <begin position="26"/>
        <end position="125"/>
    </location>
</feature>
<organism evidence="3 4">
    <name type="scientific">Pseudogemmobacter faecipullorum</name>
    <dbReference type="NCBI Taxonomy" id="2755041"/>
    <lineage>
        <taxon>Bacteria</taxon>
        <taxon>Pseudomonadati</taxon>
        <taxon>Pseudomonadota</taxon>
        <taxon>Alphaproteobacteria</taxon>
        <taxon>Rhodobacterales</taxon>
        <taxon>Paracoccaceae</taxon>
        <taxon>Pseudogemmobacter</taxon>
    </lineage>
</organism>
<dbReference type="Pfam" id="PF03724">
    <property type="entry name" value="META"/>
    <property type="match status" value="1"/>
</dbReference>
<evidence type="ECO:0000256" key="1">
    <source>
        <dbReference type="SAM" id="SignalP"/>
    </source>
</evidence>
<proteinExistence type="predicted"/>
<feature type="chain" id="PRO_5046230122" evidence="1">
    <location>
        <begin position="23"/>
        <end position="141"/>
    </location>
</feature>